<dbReference type="EMBL" id="JAEPRB010000007">
    <property type="protein sequence ID" value="KAG2227450.1"/>
    <property type="molecule type" value="Genomic_DNA"/>
</dbReference>
<reference evidence="2 3" key="1">
    <citation type="submission" date="2020-12" db="EMBL/GenBank/DDBJ databases">
        <title>Metabolic potential, ecology and presence of endohyphal bacteria is reflected in genomic diversity of Mucoromycotina.</title>
        <authorList>
            <person name="Muszewska A."/>
            <person name="Okrasinska A."/>
            <person name="Steczkiewicz K."/>
            <person name="Drgas O."/>
            <person name="Orlowska M."/>
            <person name="Perlinska-Lenart U."/>
            <person name="Aleksandrzak-Piekarczyk T."/>
            <person name="Szatraj K."/>
            <person name="Zielenkiewicz U."/>
            <person name="Pilsyk S."/>
            <person name="Malc E."/>
            <person name="Mieczkowski P."/>
            <person name="Kruszewska J.S."/>
            <person name="Biernat P."/>
            <person name="Pawlowska J."/>
        </authorList>
    </citation>
    <scope>NUCLEOTIDE SEQUENCE [LARGE SCALE GENOMIC DNA]</scope>
    <source>
        <strain evidence="2 3">CBS 142.35</strain>
    </source>
</reference>
<accession>A0A8H7VNR6</accession>
<evidence type="ECO:0000313" key="2">
    <source>
        <dbReference type="EMBL" id="KAG2227450.1"/>
    </source>
</evidence>
<gene>
    <name evidence="2" type="ORF">INT45_007475</name>
</gene>
<dbReference type="AlphaFoldDB" id="A0A8H7VNR6"/>
<protein>
    <submittedName>
        <fullName evidence="2">Uncharacterized protein</fullName>
    </submittedName>
</protein>
<organism evidence="2 3">
    <name type="scientific">Circinella minor</name>
    <dbReference type="NCBI Taxonomy" id="1195481"/>
    <lineage>
        <taxon>Eukaryota</taxon>
        <taxon>Fungi</taxon>
        <taxon>Fungi incertae sedis</taxon>
        <taxon>Mucoromycota</taxon>
        <taxon>Mucoromycotina</taxon>
        <taxon>Mucoromycetes</taxon>
        <taxon>Mucorales</taxon>
        <taxon>Lichtheimiaceae</taxon>
        <taxon>Circinella</taxon>
    </lineage>
</organism>
<comment type="caution">
    <text evidence="2">The sequence shown here is derived from an EMBL/GenBank/DDBJ whole genome shotgun (WGS) entry which is preliminary data.</text>
</comment>
<feature type="compositionally biased region" description="Polar residues" evidence="1">
    <location>
        <begin position="247"/>
        <end position="258"/>
    </location>
</feature>
<evidence type="ECO:0000256" key="1">
    <source>
        <dbReference type="SAM" id="MobiDB-lite"/>
    </source>
</evidence>
<evidence type="ECO:0000313" key="3">
    <source>
        <dbReference type="Proteomes" id="UP000646827"/>
    </source>
</evidence>
<name>A0A8H7VNR6_9FUNG</name>
<keyword evidence="3" id="KW-1185">Reference proteome</keyword>
<proteinExistence type="predicted"/>
<feature type="region of interest" description="Disordered" evidence="1">
    <location>
        <begin position="238"/>
        <end position="258"/>
    </location>
</feature>
<dbReference type="OrthoDB" id="2288585at2759"/>
<sequence>MNITEGQALCMLFSMECTEENISLLTKKLESYEELLLCYETHPLNPVLVTKSRVFSLPYTFKRYMIESPTANHATNEVKLSSGMHVVQFINAAFCANEVPNNPAYTQEDITSKDIFTSILPYTDIFDEKTVLGFSQWCVKNKPEFITLPVTRKRKQCQCQNPAAIPNLAKNIVMFLPNHQNYIKQLKEEGYQIVGYARKSPGEQPNRLANLTAMVNKLKERSLVNKCFISRVSNASDELGERDQRDTSTSNIPGTHGNTQDMIGHIASSNKKICLVVIDYAGFSTNQQNIYDFVHNHKTLEKIIIDQIPYYNQTTCFTRSQMLDDISVLSVFECRMKTLQRSKA</sequence>
<dbReference type="Proteomes" id="UP000646827">
    <property type="component" value="Unassembled WGS sequence"/>
</dbReference>